<keyword evidence="4" id="KW-1133">Transmembrane helix</keyword>
<dbReference type="Proteomes" id="UP001291623">
    <property type="component" value="Unassembled WGS sequence"/>
</dbReference>
<evidence type="ECO:0000256" key="5">
    <source>
        <dbReference type="ARBA" id="ARBA00023136"/>
    </source>
</evidence>
<evidence type="ECO:0000256" key="3">
    <source>
        <dbReference type="ARBA" id="ARBA00022692"/>
    </source>
</evidence>
<reference evidence="7" key="1">
    <citation type="submission" date="2023-12" db="EMBL/GenBank/DDBJ databases">
        <title>Genome assembly of Anisodus tanguticus.</title>
        <authorList>
            <person name="Wang Y.-J."/>
        </authorList>
    </citation>
    <scope>NUCLEOTIDE SEQUENCE</scope>
    <source>
        <strain evidence="7">KB-2021</strain>
        <tissue evidence="7">Leaf</tissue>
    </source>
</reference>
<evidence type="ECO:0000256" key="2">
    <source>
        <dbReference type="ARBA" id="ARBA00022448"/>
    </source>
</evidence>
<comment type="subcellular location">
    <subcellularLocation>
        <location evidence="1">Membrane</location>
        <topology evidence="1">Multi-pass membrane protein</topology>
    </subcellularLocation>
</comment>
<keyword evidence="2" id="KW-0813">Transport</keyword>
<sequence length="190" mass="20158">MSQAKCASAIGILAGVGSAAFVATIASMVAAVYMQIFLEDTACFKYSIEQPILGTEMENIELDCETSKNIKVKVPSLRDIVCFLKKSATFSLAASVAFLNSLAEGGERAPFQLLSIVSKQNGPIEQGIAQGCISSISSIANILSPFIYSPLTALFLSEKAPFPYPGFSILCIGLAWVSRSMAQANVETID</sequence>
<dbReference type="EMBL" id="JAVYJV010000022">
    <property type="protein sequence ID" value="KAK4341236.1"/>
    <property type="molecule type" value="Genomic_DNA"/>
</dbReference>
<protein>
    <submittedName>
        <fullName evidence="7">Uncharacterized protein</fullName>
    </submittedName>
</protein>
<dbReference type="InterPro" id="IPR036259">
    <property type="entry name" value="MFS_trans_sf"/>
</dbReference>
<keyword evidence="5" id="KW-0472">Membrane</keyword>
<comment type="similarity">
    <text evidence="6">Belongs to the major facilitator superfamily. Phosphate:H(+) symporter (TC 2.A.1.9) family.</text>
</comment>
<keyword evidence="3" id="KW-0812">Transmembrane</keyword>
<dbReference type="PANTHER" id="PTHR23504:SF95">
    <property type="entry name" value="MAJOR FACILITATOR SUPERFAMILY PROTEIN"/>
    <property type="match status" value="1"/>
</dbReference>
<dbReference type="AlphaFoldDB" id="A0AAE1QXQ9"/>
<dbReference type="Gene3D" id="1.20.1250.20">
    <property type="entry name" value="MFS general substrate transporter like domains"/>
    <property type="match status" value="1"/>
</dbReference>
<dbReference type="PANTHER" id="PTHR23504">
    <property type="entry name" value="MAJOR FACILITATOR SUPERFAMILY DOMAIN-CONTAINING PROTEIN 10"/>
    <property type="match status" value="1"/>
</dbReference>
<evidence type="ECO:0000313" key="7">
    <source>
        <dbReference type="EMBL" id="KAK4341236.1"/>
    </source>
</evidence>
<evidence type="ECO:0000256" key="1">
    <source>
        <dbReference type="ARBA" id="ARBA00004141"/>
    </source>
</evidence>
<proteinExistence type="inferred from homology"/>
<gene>
    <name evidence="7" type="ORF">RND71_039737</name>
</gene>
<name>A0AAE1QXQ9_9SOLA</name>
<evidence type="ECO:0000256" key="6">
    <source>
        <dbReference type="ARBA" id="ARBA00044504"/>
    </source>
</evidence>
<evidence type="ECO:0000313" key="8">
    <source>
        <dbReference type="Proteomes" id="UP001291623"/>
    </source>
</evidence>
<evidence type="ECO:0000256" key="4">
    <source>
        <dbReference type="ARBA" id="ARBA00022989"/>
    </source>
</evidence>
<accession>A0AAE1QXQ9</accession>
<dbReference type="GO" id="GO:0016020">
    <property type="term" value="C:membrane"/>
    <property type="evidence" value="ECO:0007669"/>
    <property type="project" value="UniProtKB-SubCell"/>
</dbReference>
<comment type="caution">
    <text evidence="7">The sequence shown here is derived from an EMBL/GenBank/DDBJ whole genome shotgun (WGS) entry which is preliminary data.</text>
</comment>
<keyword evidence="8" id="KW-1185">Reference proteome</keyword>
<organism evidence="7 8">
    <name type="scientific">Anisodus tanguticus</name>
    <dbReference type="NCBI Taxonomy" id="243964"/>
    <lineage>
        <taxon>Eukaryota</taxon>
        <taxon>Viridiplantae</taxon>
        <taxon>Streptophyta</taxon>
        <taxon>Embryophyta</taxon>
        <taxon>Tracheophyta</taxon>
        <taxon>Spermatophyta</taxon>
        <taxon>Magnoliopsida</taxon>
        <taxon>eudicotyledons</taxon>
        <taxon>Gunneridae</taxon>
        <taxon>Pentapetalae</taxon>
        <taxon>asterids</taxon>
        <taxon>lamiids</taxon>
        <taxon>Solanales</taxon>
        <taxon>Solanaceae</taxon>
        <taxon>Solanoideae</taxon>
        <taxon>Hyoscyameae</taxon>
        <taxon>Anisodus</taxon>
    </lineage>
</organism>